<feature type="domain" description="NAD(P)-binding" evidence="2">
    <location>
        <begin position="10"/>
        <end position="218"/>
    </location>
</feature>
<dbReference type="InterPro" id="IPR016040">
    <property type="entry name" value="NAD(P)-bd_dom"/>
</dbReference>
<dbReference type="InterPro" id="IPR051606">
    <property type="entry name" value="Polyketide_Oxido-like"/>
</dbReference>
<evidence type="ECO:0000259" key="2">
    <source>
        <dbReference type="Pfam" id="PF13460"/>
    </source>
</evidence>
<reference evidence="3" key="1">
    <citation type="submission" date="2019-04" db="EMBL/GenBank/DDBJ databases">
        <title>Sequencing of skin fungus with MAO and IRED activity.</title>
        <authorList>
            <person name="Marsaioli A.J."/>
            <person name="Bonatto J.M.C."/>
            <person name="Reis Junior O."/>
        </authorList>
    </citation>
    <scope>NUCLEOTIDE SEQUENCE</scope>
    <source>
        <strain evidence="3">30M1</strain>
    </source>
</reference>
<dbReference type="OrthoDB" id="10254221at2759"/>
<dbReference type="GO" id="GO:0016646">
    <property type="term" value="F:oxidoreductase activity, acting on the CH-NH group of donors, NAD or NADP as acceptor"/>
    <property type="evidence" value="ECO:0007669"/>
    <property type="project" value="TreeGrafter"/>
</dbReference>
<dbReference type="Pfam" id="PF13460">
    <property type="entry name" value="NAD_binding_10"/>
    <property type="match status" value="1"/>
</dbReference>
<organism evidence="3 4">
    <name type="scientific">Curvularia kusanoi</name>
    <name type="common">Cochliobolus kusanoi</name>
    <dbReference type="NCBI Taxonomy" id="90978"/>
    <lineage>
        <taxon>Eukaryota</taxon>
        <taxon>Fungi</taxon>
        <taxon>Dikarya</taxon>
        <taxon>Ascomycota</taxon>
        <taxon>Pezizomycotina</taxon>
        <taxon>Dothideomycetes</taxon>
        <taxon>Pleosporomycetidae</taxon>
        <taxon>Pleosporales</taxon>
        <taxon>Pleosporineae</taxon>
        <taxon>Pleosporaceae</taxon>
        <taxon>Curvularia</taxon>
    </lineage>
</organism>
<name>A0A9P4WDB5_CURKU</name>
<sequence length="237" mass="26083">MSSSKVFVLGGTGPAGVCLLRELLYRAHPVVAYARSPSKIPKDLASNSLLTVVKGETNDAHALSSAMHGCSTVISHLGAQITDSHISPSLYLDMYRNAIVPAMRKNGIKRIFLMGTMAIQKPEDGWTVMTPVILTYMKLFARPVLRNILDIADFFEQDATDLDWTIFRIASIPGDQDAESWRKGREESELYTGPVGKKGWTMNTNRSALARWLVDSAEDGAVEWVRKMPAVTRLAGS</sequence>
<evidence type="ECO:0000313" key="3">
    <source>
        <dbReference type="EMBL" id="KAF3007541.1"/>
    </source>
</evidence>
<comment type="caution">
    <text evidence="3">The sequence shown here is derived from an EMBL/GenBank/DDBJ whole genome shotgun (WGS) entry which is preliminary data.</text>
</comment>
<evidence type="ECO:0000313" key="4">
    <source>
        <dbReference type="Proteomes" id="UP000801428"/>
    </source>
</evidence>
<comment type="similarity">
    <text evidence="1">Belongs to the avfA family.</text>
</comment>
<dbReference type="AlphaFoldDB" id="A0A9P4WDB5"/>
<keyword evidence="4" id="KW-1185">Reference proteome</keyword>
<dbReference type="EMBL" id="SWKU01000004">
    <property type="protein sequence ID" value="KAF3007541.1"/>
    <property type="molecule type" value="Genomic_DNA"/>
</dbReference>
<dbReference type="PANTHER" id="PTHR43355:SF2">
    <property type="entry name" value="FLAVIN REDUCTASE (NADPH)"/>
    <property type="match status" value="1"/>
</dbReference>
<dbReference type="PANTHER" id="PTHR43355">
    <property type="entry name" value="FLAVIN REDUCTASE (NADPH)"/>
    <property type="match status" value="1"/>
</dbReference>
<dbReference type="Proteomes" id="UP000801428">
    <property type="component" value="Unassembled WGS sequence"/>
</dbReference>
<dbReference type="Gene3D" id="3.40.50.720">
    <property type="entry name" value="NAD(P)-binding Rossmann-like Domain"/>
    <property type="match status" value="1"/>
</dbReference>
<accession>A0A9P4WDB5</accession>
<dbReference type="InterPro" id="IPR036291">
    <property type="entry name" value="NAD(P)-bd_dom_sf"/>
</dbReference>
<gene>
    <name evidence="3" type="ORF">E8E13_006476</name>
</gene>
<dbReference type="SUPFAM" id="SSF51735">
    <property type="entry name" value="NAD(P)-binding Rossmann-fold domains"/>
    <property type="match status" value="1"/>
</dbReference>
<protein>
    <recommendedName>
        <fullName evidence="2">NAD(P)-binding domain-containing protein</fullName>
    </recommendedName>
</protein>
<proteinExistence type="inferred from homology"/>
<evidence type="ECO:0000256" key="1">
    <source>
        <dbReference type="ARBA" id="ARBA00038376"/>
    </source>
</evidence>